<proteinExistence type="predicted"/>
<name>A0A5D3CYY8_CUCMM</name>
<dbReference type="PROSITE" id="PS50994">
    <property type="entry name" value="INTEGRASE"/>
    <property type="match status" value="1"/>
</dbReference>
<sequence>MAMPRKKGEKLVMGMLQAGVIRPSHNPYSSLILLVKKNDGGWRFCVDYKKLNQVTNFYKFPIPVIKELLDELHGAKDGSRGLRGFLGLTGYYRRFVKGYGEIAAPLTKLLQKNSFKWSEEATAALEQLKIWLRRCLITKWPSLLSLVRNFHQELKLNQLVKGRLQNKAADALSRIEQPPELNSMTTQGIVGMEVGMKTDVKRYMEQCDTCQRNKFEATKPAGVLQPLPILDKILEEWTMDFIEGLPLAGGVNVITIVVDRLSKYVMEHHLLV</sequence>
<dbReference type="Gene3D" id="3.30.70.270">
    <property type="match status" value="2"/>
</dbReference>
<protein>
    <submittedName>
        <fullName evidence="2">Retrovirus-related Pol polyprotein from transposon 297 family</fullName>
    </submittedName>
</protein>
<dbReference type="AlphaFoldDB" id="A0A5D3CYY8"/>
<dbReference type="SUPFAM" id="SSF56672">
    <property type="entry name" value="DNA/RNA polymerases"/>
    <property type="match status" value="1"/>
</dbReference>
<dbReference type="GO" id="GO:0015074">
    <property type="term" value="P:DNA integration"/>
    <property type="evidence" value="ECO:0007669"/>
    <property type="project" value="InterPro"/>
</dbReference>
<dbReference type="InterPro" id="IPR043502">
    <property type="entry name" value="DNA/RNA_pol_sf"/>
</dbReference>
<accession>A0A5D3CYY8</accession>
<gene>
    <name evidence="2" type="ORF">E5676_scaffold1032G00720</name>
</gene>
<evidence type="ECO:0000259" key="1">
    <source>
        <dbReference type="PROSITE" id="PS50994"/>
    </source>
</evidence>
<feature type="domain" description="Integrase catalytic" evidence="1">
    <location>
        <begin position="224"/>
        <end position="272"/>
    </location>
</feature>
<dbReference type="PANTHER" id="PTHR37984">
    <property type="entry name" value="PROTEIN CBG26694"/>
    <property type="match status" value="1"/>
</dbReference>
<dbReference type="InterPro" id="IPR043128">
    <property type="entry name" value="Rev_trsase/Diguanyl_cyclase"/>
</dbReference>
<dbReference type="InterPro" id="IPR050951">
    <property type="entry name" value="Retrovirus_Pol_polyprotein"/>
</dbReference>
<evidence type="ECO:0000313" key="3">
    <source>
        <dbReference type="Proteomes" id="UP000321947"/>
    </source>
</evidence>
<comment type="caution">
    <text evidence="2">The sequence shown here is derived from an EMBL/GenBank/DDBJ whole genome shotgun (WGS) entry which is preliminary data.</text>
</comment>
<evidence type="ECO:0000313" key="2">
    <source>
        <dbReference type="EMBL" id="TYK17133.1"/>
    </source>
</evidence>
<dbReference type="InterPro" id="IPR001584">
    <property type="entry name" value="Integrase_cat-core"/>
</dbReference>
<dbReference type="Proteomes" id="UP000321947">
    <property type="component" value="Unassembled WGS sequence"/>
</dbReference>
<dbReference type="PANTHER" id="PTHR37984:SF5">
    <property type="entry name" value="PROTEIN NYNRIN-LIKE"/>
    <property type="match status" value="1"/>
</dbReference>
<dbReference type="EMBL" id="SSTD01008174">
    <property type="protein sequence ID" value="TYK17133.1"/>
    <property type="molecule type" value="Genomic_DNA"/>
</dbReference>
<dbReference type="Gene3D" id="3.10.10.10">
    <property type="entry name" value="HIV Type 1 Reverse Transcriptase, subunit A, domain 1"/>
    <property type="match status" value="1"/>
</dbReference>
<reference evidence="2 3" key="1">
    <citation type="submission" date="2019-08" db="EMBL/GenBank/DDBJ databases">
        <title>Draft genome sequences of two oriental melons (Cucumis melo L. var makuwa).</title>
        <authorList>
            <person name="Kwon S.-Y."/>
        </authorList>
    </citation>
    <scope>NUCLEOTIDE SEQUENCE [LARGE SCALE GENOMIC DNA]</scope>
    <source>
        <strain evidence="3">cv. Chang Bougi</strain>
        <tissue evidence="2">Leaf</tissue>
    </source>
</reference>
<organism evidence="2 3">
    <name type="scientific">Cucumis melo var. makuwa</name>
    <name type="common">Oriental melon</name>
    <dbReference type="NCBI Taxonomy" id="1194695"/>
    <lineage>
        <taxon>Eukaryota</taxon>
        <taxon>Viridiplantae</taxon>
        <taxon>Streptophyta</taxon>
        <taxon>Embryophyta</taxon>
        <taxon>Tracheophyta</taxon>
        <taxon>Spermatophyta</taxon>
        <taxon>Magnoliopsida</taxon>
        <taxon>eudicotyledons</taxon>
        <taxon>Gunneridae</taxon>
        <taxon>Pentapetalae</taxon>
        <taxon>rosids</taxon>
        <taxon>fabids</taxon>
        <taxon>Cucurbitales</taxon>
        <taxon>Cucurbitaceae</taxon>
        <taxon>Benincaseae</taxon>
        <taxon>Cucumis</taxon>
    </lineage>
</organism>